<dbReference type="Pfam" id="PF07963">
    <property type="entry name" value="N_methyl"/>
    <property type="match status" value="1"/>
</dbReference>
<dbReference type="eggNOG" id="COG4968">
    <property type="taxonomic scope" value="Bacteria"/>
</dbReference>
<keyword evidence="2" id="KW-0472">Membrane</keyword>
<keyword evidence="4" id="KW-1185">Reference proteome</keyword>
<dbReference type="InterPro" id="IPR012902">
    <property type="entry name" value="N_methyl_site"/>
</dbReference>
<dbReference type="PRINTS" id="PR00813">
    <property type="entry name" value="BCTERIALGSPG"/>
</dbReference>
<proteinExistence type="predicted"/>
<dbReference type="InterPro" id="IPR045584">
    <property type="entry name" value="Pilin-like"/>
</dbReference>
<evidence type="ECO:0000256" key="2">
    <source>
        <dbReference type="SAM" id="Phobius"/>
    </source>
</evidence>
<dbReference type="InterPro" id="IPR000983">
    <property type="entry name" value="Bac_GSPG_pilin"/>
</dbReference>
<feature type="transmembrane region" description="Helical" evidence="2">
    <location>
        <begin position="12"/>
        <end position="32"/>
    </location>
</feature>
<dbReference type="PROSITE" id="PS00409">
    <property type="entry name" value="PROKAR_NTER_METHYL"/>
    <property type="match status" value="1"/>
</dbReference>
<dbReference type="GO" id="GO:0015628">
    <property type="term" value="P:protein secretion by the type II secretion system"/>
    <property type="evidence" value="ECO:0007669"/>
    <property type="project" value="InterPro"/>
</dbReference>
<dbReference type="EMBL" id="CP007031">
    <property type="protein sequence ID" value="AHF02800.1"/>
    <property type="molecule type" value="Genomic_DNA"/>
</dbReference>
<evidence type="ECO:0000313" key="3">
    <source>
        <dbReference type="EMBL" id="AHF02800.1"/>
    </source>
</evidence>
<keyword evidence="2" id="KW-1133">Transmembrane helix</keyword>
<dbReference type="Proteomes" id="UP000005275">
    <property type="component" value="Chromosome"/>
</dbReference>
<dbReference type="AlphaFoldDB" id="W0DW32"/>
<dbReference type="STRING" id="765910.MARPU_02175"/>
<dbReference type="SUPFAM" id="SSF54523">
    <property type="entry name" value="Pili subunits"/>
    <property type="match status" value="1"/>
</dbReference>
<dbReference type="RefSeq" id="WP_005222422.1">
    <property type="nucleotide sequence ID" value="NZ_CP007031.1"/>
</dbReference>
<keyword evidence="2" id="KW-0812">Transmembrane</keyword>
<dbReference type="GO" id="GO:0043683">
    <property type="term" value="P:type IV pilus assembly"/>
    <property type="evidence" value="ECO:0007669"/>
    <property type="project" value="InterPro"/>
</dbReference>
<protein>
    <submittedName>
        <fullName evidence="3">PilE protein</fullName>
    </submittedName>
</protein>
<dbReference type="InterPro" id="IPR031982">
    <property type="entry name" value="PilE-like"/>
</dbReference>
<gene>
    <name evidence="3" type="ORF">MARPU_02175</name>
</gene>
<dbReference type="HOGENOM" id="CLU_091705_6_1_6"/>
<dbReference type="GO" id="GO:0015627">
    <property type="term" value="C:type II protein secretion system complex"/>
    <property type="evidence" value="ECO:0007669"/>
    <property type="project" value="InterPro"/>
</dbReference>
<dbReference type="OrthoDB" id="5296638at2"/>
<organism evidence="3 4">
    <name type="scientific">Marichromatium purpuratum 984</name>
    <dbReference type="NCBI Taxonomy" id="765910"/>
    <lineage>
        <taxon>Bacteria</taxon>
        <taxon>Pseudomonadati</taxon>
        <taxon>Pseudomonadota</taxon>
        <taxon>Gammaproteobacteria</taxon>
        <taxon>Chromatiales</taxon>
        <taxon>Chromatiaceae</taxon>
        <taxon>Marichromatium</taxon>
    </lineage>
</organism>
<dbReference type="Gene3D" id="3.30.700.10">
    <property type="entry name" value="Glycoprotein, Type 4 Pilin"/>
    <property type="match status" value="1"/>
</dbReference>
<sequence>MGKKHSAGFSLIELMITVAIIGILAAIAYPSYIDQVTKTYRGRAKSCIGEYAQFMERYYTENMSYAGAAPNLSCSSDDGIDARYTITVKDLGRSTYTIEALPIGAQSTHDTKCATLSLDQSGKKGASGSGGVSGCW</sequence>
<dbReference type="Pfam" id="PF16732">
    <property type="entry name" value="ComP_DUS"/>
    <property type="match status" value="1"/>
</dbReference>
<dbReference type="KEGG" id="mpur:MARPU_02175"/>
<dbReference type="NCBIfam" id="TIGR02532">
    <property type="entry name" value="IV_pilin_GFxxxE"/>
    <property type="match status" value="1"/>
</dbReference>
<reference evidence="3 4" key="1">
    <citation type="submission" date="2013-12" db="EMBL/GenBank/DDBJ databases">
        <authorList>
            <consortium name="DOE Joint Genome Institute"/>
            <person name="Bryant D.A."/>
            <person name="Huntemann M."/>
            <person name="Han J."/>
            <person name="Chen A."/>
            <person name="Kyrpides N."/>
            <person name="Mavromatis K."/>
            <person name="Markowitz V."/>
            <person name="Palaniappan K."/>
            <person name="Ivanova N."/>
            <person name="Schaumberg A."/>
            <person name="Pati A."/>
            <person name="Liolios K."/>
            <person name="Nordberg H.P."/>
            <person name="Cantor M.N."/>
            <person name="Hua S.X."/>
            <person name="Woyke T."/>
        </authorList>
    </citation>
    <scope>NUCLEOTIDE SEQUENCE [LARGE SCALE GENOMIC DNA]</scope>
    <source>
        <strain evidence="3 4">984</strain>
    </source>
</reference>
<evidence type="ECO:0000256" key="1">
    <source>
        <dbReference type="ARBA" id="ARBA00022481"/>
    </source>
</evidence>
<evidence type="ECO:0000313" key="4">
    <source>
        <dbReference type="Proteomes" id="UP000005275"/>
    </source>
</evidence>
<accession>W0DW32</accession>
<keyword evidence="1" id="KW-0488">Methylation</keyword>
<name>W0DW32_MARPU</name>